<evidence type="ECO:0000313" key="3">
    <source>
        <dbReference type="Proteomes" id="UP000501868"/>
    </source>
</evidence>
<reference evidence="2 3" key="1">
    <citation type="submission" date="2020-04" db="EMBL/GenBank/DDBJ databases">
        <title>Genome-Wide Identification of 5-Methylcytosine Sites in Bacterial Genomes By High-Throughput Sequencing of MspJI Restriction Fragments.</title>
        <authorList>
            <person name="Wu V."/>
        </authorList>
    </citation>
    <scope>NUCLEOTIDE SEQUENCE [LARGE SCALE GENOMIC DNA]</scope>
    <source>
        <strain evidence="2 3">S2</strain>
    </source>
</reference>
<evidence type="ECO:0000256" key="1">
    <source>
        <dbReference type="SAM" id="Coils"/>
    </source>
</evidence>
<reference evidence="2 3" key="2">
    <citation type="submission" date="2020-04" db="EMBL/GenBank/DDBJ databases">
        <authorList>
            <person name="Fomenkov A."/>
            <person name="Anton B.P."/>
            <person name="Roberts R.J."/>
        </authorList>
    </citation>
    <scope>NUCLEOTIDE SEQUENCE [LARGE SCALE GENOMIC DNA]</scope>
    <source>
        <strain evidence="2 3">S2</strain>
    </source>
</reference>
<name>A0A6H1P094_PRIMG</name>
<gene>
    <name evidence="2" type="ORF">HFZ78_09880</name>
</gene>
<dbReference type="Proteomes" id="UP000501868">
    <property type="component" value="Chromosome"/>
</dbReference>
<feature type="coiled-coil region" evidence="1">
    <location>
        <begin position="9"/>
        <end position="53"/>
    </location>
</feature>
<dbReference type="EMBL" id="CP051128">
    <property type="protein sequence ID" value="QIZ06966.1"/>
    <property type="molecule type" value="Genomic_DNA"/>
</dbReference>
<organism evidence="2 3">
    <name type="scientific">Priestia megaterium</name>
    <name type="common">Bacillus megaterium</name>
    <dbReference type="NCBI Taxonomy" id="1404"/>
    <lineage>
        <taxon>Bacteria</taxon>
        <taxon>Bacillati</taxon>
        <taxon>Bacillota</taxon>
        <taxon>Bacilli</taxon>
        <taxon>Bacillales</taxon>
        <taxon>Bacillaceae</taxon>
        <taxon>Priestia</taxon>
    </lineage>
</organism>
<evidence type="ECO:0000313" key="2">
    <source>
        <dbReference type="EMBL" id="QIZ06966.1"/>
    </source>
</evidence>
<dbReference type="AlphaFoldDB" id="A0A6H1P094"/>
<protein>
    <submittedName>
        <fullName evidence="2">Uncharacterized protein</fullName>
    </submittedName>
</protein>
<accession>A0A6H1P094</accession>
<keyword evidence="1" id="KW-0175">Coiled coil</keyword>
<proteinExistence type="predicted"/>
<sequence>MKNTNSLTIEELERRIAHFEDRLKDFIITEEQIEFIKERLRELKNAKECLSWELVRYLPVK</sequence>